<evidence type="ECO:0000313" key="4">
    <source>
        <dbReference type="Proteomes" id="UP001165641"/>
    </source>
</evidence>
<evidence type="ECO:0000256" key="1">
    <source>
        <dbReference type="SAM" id="MobiDB-lite"/>
    </source>
</evidence>
<feature type="chain" id="PRO_5047294790" evidence="2">
    <location>
        <begin position="30"/>
        <end position="283"/>
    </location>
</feature>
<evidence type="ECO:0000313" key="3">
    <source>
        <dbReference type="EMBL" id="MDB6177031.1"/>
    </source>
</evidence>
<evidence type="ECO:0000256" key="2">
    <source>
        <dbReference type="SAM" id="SignalP"/>
    </source>
</evidence>
<feature type="signal peptide" evidence="2">
    <location>
        <begin position="1"/>
        <end position="29"/>
    </location>
</feature>
<dbReference type="InterPro" id="IPR007497">
    <property type="entry name" value="SIMPL/DUF541"/>
</dbReference>
<dbReference type="PANTHER" id="PTHR34387">
    <property type="entry name" value="SLR1258 PROTEIN"/>
    <property type="match status" value="1"/>
</dbReference>
<keyword evidence="4" id="KW-1185">Reference proteome</keyword>
<comment type="caution">
    <text evidence="3">The sequence shown here is derived from an EMBL/GenBank/DDBJ whole genome shotgun (WGS) entry which is preliminary data.</text>
</comment>
<dbReference type="InterPro" id="IPR052022">
    <property type="entry name" value="26kDa_periplasmic_antigen"/>
</dbReference>
<sequence>MNLYPAQLGRTALIASTAFALWATGPADAGHGDDGPIRHAVETCRADQGRLTVTGQGESRMAPDMAQIQVGVTVQADTASEAMSQNSQQQASVIEALKNAGVEAKDIQTSGLDLSPMRNYGDNRSSEVTGYQARNMVSVRVNEIASLGTVLDALVDAGANEINGISFGREDSAQATDDARRSAVADARHKAELLAEAAGLTLGSVLRIDDSAQSGGGPRPMMMRAEADMSHSVPVEAGEVGFGAQVQMVFQLVDENACPHMPHRKKGHDHDDHPAPDGDEAPE</sequence>
<name>A0ABT4ZE61_9RHOB</name>
<organism evidence="3 4">
    <name type="scientific">Paracoccus onchidii</name>
    <dbReference type="NCBI Taxonomy" id="3017813"/>
    <lineage>
        <taxon>Bacteria</taxon>
        <taxon>Pseudomonadati</taxon>
        <taxon>Pseudomonadota</taxon>
        <taxon>Alphaproteobacteria</taxon>
        <taxon>Rhodobacterales</taxon>
        <taxon>Paracoccaceae</taxon>
        <taxon>Paracoccus</taxon>
    </lineage>
</organism>
<dbReference type="RefSeq" id="WP_271888155.1">
    <property type="nucleotide sequence ID" value="NZ_JAQBIE010000005.1"/>
</dbReference>
<dbReference type="PANTHER" id="PTHR34387:SF1">
    <property type="entry name" value="PERIPLASMIC IMMUNOGENIC PROTEIN"/>
    <property type="match status" value="1"/>
</dbReference>
<gene>
    <name evidence="3" type="ORF">PAF17_05860</name>
</gene>
<feature type="region of interest" description="Disordered" evidence="1">
    <location>
        <begin position="259"/>
        <end position="283"/>
    </location>
</feature>
<protein>
    <submittedName>
        <fullName evidence="3">SIMPL domain-containing protein</fullName>
    </submittedName>
</protein>
<proteinExistence type="predicted"/>
<dbReference type="Gene3D" id="3.30.110.170">
    <property type="entry name" value="Protein of unknown function (DUF541), domain 1"/>
    <property type="match status" value="1"/>
</dbReference>
<reference evidence="3" key="1">
    <citation type="submission" date="2022-12" db="EMBL/GenBank/DDBJ databases">
        <title>Paracoccus onchidii sp. nov., isolated from a marine invertebrate from the South China Sea.</title>
        <authorList>
            <person name="Xu S."/>
            <person name="Liu Z."/>
            <person name="Xu Y."/>
        </authorList>
    </citation>
    <scope>NUCLEOTIDE SEQUENCE</scope>
    <source>
        <strain evidence="3">Z330</strain>
    </source>
</reference>
<dbReference type="Pfam" id="PF04402">
    <property type="entry name" value="SIMPL"/>
    <property type="match status" value="1"/>
</dbReference>
<dbReference type="Proteomes" id="UP001165641">
    <property type="component" value="Unassembled WGS sequence"/>
</dbReference>
<dbReference type="Gene3D" id="3.30.70.2970">
    <property type="entry name" value="Protein of unknown function (DUF541), domain 2"/>
    <property type="match status" value="1"/>
</dbReference>
<keyword evidence="2" id="KW-0732">Signal</keyword>
<accession>A0ABT4ZE61</accession>
<dbReference type="EMBL" id="JAQBIE010000005">
    <property type="protein sequence ID" value="MDB6177031.1"/>
    <property type="molecule type" value="Genomic_DNA"/>
</dbReference>